<accession>A0A0B0EI57</accession>
<evidence type="ECO:0000313" key="2">
    <source>
        <dbReference type="EMBL" id="KHE92264.1"/>
    </source>
</evidence>
<evidence type="ECO:0000256" key="1">
    <source>
        <dbReference type="SAM" id="Phobius"/>
    </source>
</evidence>
<reference evidence="2 3" key="1">
    <citation type="submission" date="2014-10" db="EMBL/GenBank/DDBJ databases">
        <title>Draft genome of anammox bacterium scalindua brodae, obtained using differential coverage binning of sequence data from two enrichment reactors.</title>
        <authorList>
            <person name="Speth D.R."/>
            <person name="Russ L."/>
            <person name="Kartal B."/>
            <person name="Op den Camp H.J."/>
            <person name="Dutilh B.E."/>
            <person name="Jetten M.S."/>
        </authorList>
    </citation>
    <scope>NUCLEOTIDE SEQUENCE [LARGE SCALE GENOMIC DNA]</scope>
    <source>
        <strain evidence="2">RU1</strain>
    </source>
</reference>
<keyword evidence="1" id="KW-0472">Membrane</keyword>
<comment type="caution">
    <text evidence="2">The sequence shown here is derived from an EMBL/GenBank/DDBJ whole genome shotgun (WGS) entry which is preliminary data.</text>
</comment>
<feature type="transmembrane region" description="Helical" evidence="1">
    <location>
        <begin position="59"/>
        <end position="81"/>
    </location>
</feature>
<gene>
    <name evidence="2" type="ORF">SCABRO_02027</name>
</gene>
<keyword evidence="1" id="KW-1133">Transmembrane helix</keyword>
<dbReference type="EMBL" id="JRYO01000143">
    <property type="protein sequence ID" value="KHE92264.1"/>
    <property type="molecule type" value="Genomic_DNA"/>
</dbReference>
<sequence length="139" mass="15870">MDIIELSREALYKELETKNHRINWLLVTQSLIVAAFGVASKLLSENKSDQTLQLLLKYAPVLGASLAALSFIGITGCYIAIYNLNKHYKKLINEDENVETLRILIFKGRCSGLIGVIYSYLLCVLFLYMWYMIWSNINA</sequence>
<proteinExistence type="predicted"/>
<evidence type="ECO:0000313" key="3">
    <source>
        <dbReference type="Proteomes" id="UP000030652"/>
    </source>
</evidence>
<evidence type="ECO:0008006" key="4">
    <source>
        <dbReference type="Google" id="ProtNLM"/>
    </source>
</evidence>
<feature type="transmembrane region" description="Helical" evidence="1">
    <location>
        <begin position="112"/>
        <end position="133"/>
    </location>
</feature>
<dbReference type="AlphaFoldDB" id="A0A0B0EI57"/>
<keyword evidence="1" id="KW-0812">Transmembrane</keyword>
<protein>
    <recommendedName>
        <fullName evidence="4">DUF202 domain-containing protein</fullName>
    </recommendedName>
</protein>
<dbReference type="Proteomes" id="UP000030652">
    <property type="component" value="Unassembled WGS sequence"/>
</dbReference>
<name>A0A0B0EI57_9BACT</name>
<organism evidence="2 3">
    <name type="scientific">Candidatus Scalindua brodae</name>
    <dbReference type="NCBI Taxonomy" id="237368"/>
    <lineage>
        <taxon>Bacteria</taxon>
        <taxon>Pseudomonadati</taxon>
        <taxon>Planctomycetota</taxon>
        <taxon>Candidatus Brocadiia</taxon>
        <taxon>Candidatus Brocadiales</taxon>
        <taxon>Candidatus Scalinduaceae</taxon>
        <taxon>Candidatus Scalindua</taxon>
    </lineage>
</organism>
<feature type="transmembrane region" description="Helical" evidence="1">
    <location>
        <begin position="21"/>
        <end position="39"/>
    </location>
</feature>